<dbReference type="AlphaFoldDB" id="A0A7Y9J348"/>
<dbReference type="RefSeq" id="WP_179755185.1">
    <property type="nucleotide sequence ID" value="NZ_BAAAGN010000013.1"/>
</dbReference>
<accession>A0A7Y9J348</accession>
<reference evidence="2 3" key="1">
    <citation type="submission" date="2020-07" db="EMBL/GenBank/DDBJ databases">
        <title>Sequencing the genomes of 1000 actinobacteria strains.</title>
        <authorList>
            <person name="Klenk H.-P."/>
        </authorList>
    </citation>
    <scope>NUCLEOTIDE SEQUENCE [LARGE SCALE GENOMIC DNA]</scope>
    <source>
        <strain evidence="2 3">DSM 7487</strain>
    </source>
</reference>
<sequence>MDDNRTFVAPHPPDSGGHLATYLQQHSRHEPQTLSGYARLVRLHITPHLSQLLLTDITPAQLNRLDRVVRSAAELAHFLHVVRDDHYSPAVAGPSVHLNPPR</sequence>
<protein>
    <submittedName>
        <fullName evidence="2">DNA-binding FadR family transcriptional regulator</fullName>
    </submittedName>
</protein>
<name>A0A7Y9J348_9ACTN</name>
<dbReference type="EMBL" id="JACCBB010000001">
    <property type="protein sequence ID" value="NYD24653.1"/>
    <property type="molecule type" value="Genomic_DNA"/>
</dbReference>
<organism evidence="2 3">
    <name type="scientific">Kineococcus aurantiacus</name>
    <dbReference type="NCBI Taxonomy" id="37633"/>
    <lineage>
        <taxon>Bacteria</taxon>
        <taxon>Bacillati</taxon>
        <taxon>Actinomycetota</taxon>
        <taxon>Actinomycetes</taxon>
        <taxon>Kineosporiales</taxon>
        <taxon>Kineosporiaceae</taxon>
        <taxon>Kineococcus</taxon>
    </lineage>
</organism>
<comment type="caution">
    <text evidence="2">The sequence shown here is derived from an EMBL/GenBank/DDBJ whole genome shotgun (WGS) entry which is preliminary data.</text>
</comment>
<proteinExistence type="predicted"/>
<dbReference type="GO" id="GO:0003677">
    <property type="term" value="F:DNA binding"/>
    <property type="evidence" value="ECO:0007669"/>
    <property type="project" value="UniProtKB-KW"/>
</dbReference>
<keyword evidence="1 2" id="KW-0238">DNA-binding</keyword>
<keyword evidence="3" id="KW-1185">Reference proteome</keyword>
<dbReference type="Proteomes" id="UP000521922">
    <property type="component" value="Unassembled WGS sequence"/>
</dbReference>
<dbReference type="Gene3D" id="1.10.150.130">
    <property type="match status" value="1"/>
</dbReference>
<evidence type="ECO:0000313" key="2">
    <source>
        <dbReference type="EMBL" id="NYD24653.1"/>
    </source>
</evidence>
<gene>
    <name evidence="2" type="ORF">BJ968_004193</name>
</gene>
<evidence type="ECO:0000256" key="1">
    <source>
        <dbReference type="ARBA" id="ARBA00023125"/>
    </source>
</evidence>
<dbReference type="InterPro" id="IPR010998">
    <property type="entry name" value="Integrase_recombinase_N"/>
</dbReference>
<evidence type="ECO:0000313" key="3">
    <source>
        <dbReference type="Proteomes" id="UP000521922"/>
    </source>
</evidence>